<evidence type="ECO:0000313" key="10">
    <source>
        <dbReference type="EMBL" id="MUG66341.1"/>
    </source>
</evidence>
<evidence type="ECO:0000256" key="7">
    <source>
        <dbReference type="ARBA" id="ARBA00023326"/>
    </source>
</evidence>
<evidence type="ECO:0000256" key="6">
    <source>
        <dbReference type="ARBA" id="ARBA00023295"/>
    </source>
</evidence>
<evidence type="ECO:0000256" key="8">
    <source>
        <dbReference type="RuleBase" id="RU361174"/>
    </source>
</evidence>
<dbReference type="PROSITE" id="PS51760">
    <property type="entry name" value="GH10_2"/>
    <property type="match status" value="1"/>
</dbReference>
<evidence type="ECO:0000256" key="1">
    <source>
        <dbReference type="ARBA" id="ARBA00000681"/>
    </source>
</evidence>
<feature type="domain" description="GH10" evidence="9">
    <location>
        <begin position="6"/>
        <end position="335"/>
    </location>
</feature>
<dbReference type="RefSeq" id="WP_155617976.1">
    <property type="nucleotide sequence ID" value="NZ_WOAA01000006.1"/>
</dbReference>
<dbReference type="EC" id="3.2.1.8" evidence="8"/>
<name>A0ABW9T1I5_9BACL</name>
<keyword evidence="5 8" id="KW-0119">Carbohydrate metabolism</keyword>
<dbReference type="InterPro" id="IPR001000">
    <property type="entry name" value="GH10_dom"/>
</dbReference>
<dbReference type="InterPro" id="IPR017853">
    <property type="entry name" value="GH"/>
</dbReference>
<evidence type="ECO:0000313" key="11">
    <source>
        <dbReference type="Proteomes" id="UP000435177"/>
    </source>
</evidence>
<evidence type="ECO:0000256" key="2">
    <source>
        <dbReference type="ARBA" id="ARBA00004851"/>
    </source>
</evidence>
<evidence type="ECO:0000259" key="9">
    <source>
        <dbReference type="PROSITE" id="PS51760"/>
    </source>
</evidence>
<organism evidence="10 11">
    <name type="scientific">Paenibacillus campinasensis</name>
    <dbReference type="NCBI Taxonomy" id="66347"/>
    <lineage>
        <taxon>Bacteria</taxon>
        <taxon>Bacillati</taxon>
        <taxon>Bacillota</taxon>
        <taxon>Bacilli</taxon>
        <taxon>Bacillales</taxon>
        <taxon>Paenibacillaceae</taxon>
        <taxon>Paenibacillus</taxon>
    </lineage>
</organism>
<keyword evidence="3" id="KW-0858">Xylan degradation</keyword>
<dbReference type="EMBL" id="WOAA01000006">
    <property type="protein sequence ID" value="MUG66341.1"/>
    <property type="molecule type" value="Genomic_DNA"/>
</dbReference>
<proteinExistence type="inferred from homology"/>
<accession>A0ABW9T1I5</accession>
<evidence type="ECO:0000256" key="4">
    <source>
        <dbReference type="ARBA" id="ARBA00022801"/>
    </source>
</evidence>
<dbReference type="InterPro" id="IPR044846">
    <property type="entry name" value="GH10"/>
</dbReference>
<keyword evidence="7 8" id="KW-0624">Polysaccharide degradation</keyword>
<comment type="caution">
    <text evidence="10">The sequence shown here is derived from an EMBL/GenBank/DDBJ whole genome shotgun (WGS) entry which is preliminary data.</text>
</comment>
<keyword evidence="6 8" id="KW-0326">Glycosidase</keyword>
<dbReference type="SUPFAM" id="SSF51445">
    <property type="entry name" value="(Trans)glycosidases"/>
    <property type="match status" value="1"/>
</dbReference>
<keyword evidence="11" id="KW-1185">Reference proteome</keyword>
<comment type="catalytic activity">
    <reaction evidence="1 8">
        <text>Endohydrolysis of (1-&gt;4)-beta-D-xylosidic linkages in xylans.</text>
        <dbReference type="EC" id="3.2.1.8"/>
    </reaction>
</comment>
<protein>
    <recommendedName>
        <fullName evidence="8">Beta-xylanase</fullName>
        <ecNumber evidence="8">3.2.1.8</ecNumber>
    </recommendedName>
</protein>
<dbReference type="PANTHER" id="PTHR31490">
    <property type="entry name" value="GLYCOSYL HYDROLASE"/>
    <property type="match status" value="1"/>
</dbReference>
<sequence>MDKKHEIAAMSLAETFQDRFLIGAAVNPLTLDAQKELLVQHFNSVTAENEMKFERIHPEEGEYTFSEADRLMDFARANDMAVRGHTLVWHNQTPDWVFQDRSGNVIGREVLLARMKEHIDTVAGRYKGRIYAWDVVNEAVSDSGNELLRSSKWLDIAGEEFIAKAFEYAHDADPDALLFYNDYNESFPAKRDKIYSLVKSLKERDVPIHGIGMQAHWNLVSPALDEIREAIETYASLGVVLHITELDVSMFEFEDRRTDLTSPTADMLELQAARYEQFFGLFKEYQDVIGSVTFWGAADDYTWLHDFPVRGRRNWPFLFDERHEPKDSFWKVMGVASSHDPKPL</sequence>
<evidence type="ECO:0000256" key="3">
    <source>
        <dbReference type="ARBA" id="ARBA00022651"/>
    </source>
</evidence>
<dbReference type="Gene3D" id="3.20.20.80">
    <property type="entry name" value="Glycosidases"/>
    <property type="match status" value="1"/>
</dbReference>
<dbReference type="PANTHER" id="PTHR31490:SF90">
    <property type="entry name" value="ENDO-1,4-BETA-XYLANASE A"/>
    <property type="match status" value="1"/>
</dbReference>
<comment type="similarity">
    <text evidence="8">Belongs to the glycosyl hydrolase 10 (cellulase F) family.</text>
</comment>
<dbReference type="Proteomes" id="UP000435177">
    <property type="component" value="Unassembled WGS sequence"/>
</dbReference>
<comment type="pathway">
    <text evidence="2">Glycan degradation; xylan degradation.</text>
</comment>
<dbReference type="Pfam" id="PF00331">
    <property type="entry name" value="Glyco_hydro_10"/>
    <property type="match status" value="1"/>
</dbReference>
<dbReference type="SMART" id="SM00633">
    <property type="entry name" value="Glyco_10"/>
    <property type="match status" value="1"/>
</dbReference>
<reference evidence="10 11" key="1">
    <citation type="submission" date="2019-11" db="EMBL/GenBank/DDBJ databases">
        <title>Draft genome sequences of five Paenibacillus species of dairy origin.</title>
        <authorList>
            <person name="Olajide A.M."/>
            <person name="Chen S."/>
            <person name="Lapointe G."/>
        </authorList>
    </citation>
    <scope>NUCLEOTIDE SEQUENCE [LARGE SCALE GENOMIC DNA]</scope>
    <source>
        <strain evidence="10 11">3CS1</strain>
    </source>
</reference>
<evidence type="ECO:0000256" key="5">
    <source>
        <dbReference type="ARBA" id="ARBA00023277"/>
    </source>
</evidence>
<gene>
    <name evidence="10" type="ORF">GNP94_09975</name>
</gene>
<dbReference type="PRINTS" id="PR00134">
    <property type="entry name" value="GLHYDRLASE10"/>
</dbReference>
<keyword evidence="4 8" id="KW-0378">Hydrolase</keyword>